<protein>
    <submittedName>
        <fullName evidence="2">Uncharacterized protein</fullName>
    </submittedName>
</protein>
<accession>A0A4C1VSH8</accession>
<evidence type="ECO:0000313" key="2">
    <source>
        <dbReference type="EMBL" id="GBP41641.1"/>
    </source>
</evidence>
<dbReference type="EMBL" id="BGZK01000403">
    <property type="protein sequence ID" value="GBP41641.1"/>
    <property type="molecule type" value="Genomic_DNA"/>
</dbReference>
<proteinExistence type="predicted"/>
<sequence>MANAARDADPTHRLVDVRTVSNIPPALQGSGDFVERNYPSLLIVPVVPGAEEWPPVLIPIRPADVIGRPSVQTNGSPPRRQDFHAPRADVKIRENEVSVPHSKEHPCDCGGDHDSTNHESQTKDSFVVLTNENRPPYTNNVMATTTSMGSLQPKTNRTNSTLNATEGNIPKPDKISSDNVTLEVDLNERASFQVDECASDAVKVNGKCVKKE</sequence>
<name>A0A4C1VSH8_EUMVA</name>
<comment type="caution">
    <text evidence="2">The sequence shown here is derived from an EMBL/GenBank/DDBJ whole genome shotgun (WGS) entry which is preliminary data.</text>
</comment>
<gene>
    <name evidence="2" type="ORF">EVAR_31957_1</name>
</gene>
<evidence type="ECO:0000313" key="3">
    <source>
        <dbReference type="Proteomes" id="UP000299102"/>
    </source>
</evidence>
<dbReference type="AlphaFoldDB" id="A0A4C1VSH8"/>
<evidence type="ECO:0000256" key="1">
    <source>
        <dbReference type="SAM" id="MobiDB-lite"/>
    </source>
</evidence>
<organism evidence="2 3">
    <name type="scientific">Eumeta variegata</name>
    <name type="common">Bagworm moth</name>
    <name type="synonym">Eumeta japonica</name>
    <dbReference type="NCBI Taxonomy" id="151549"/>
    <lineage>
        <taxon>Eukaryota</taxon>
        <taxon>Metazoa</taxon>
        <taxon>Ecdysozoa</taxon>
        <taxon>Arthropoda</taxon>
        <taxon>Hexapoda</taxon>
        <taxon>Insecta</taxon>
        <taxon>Pterygota</taxon>
        <taxon>Neoptera</taxon>
        <taxon>Endopterygota</taxon>
        <taxon>Lepidoptera</taxon>
        <taxon>Glossata</taxon>
        <taxon>Ditrysia</taxon>
        <taxon>Tineoidea</taxon>
        <taxon>Psychidae</taxon>
        <taxon>Oiketicinae</taxon>
        <taxon>Eumeta</taxon>
    </lineage>
</organism>
<keyword evidence="3" id="KW-1185">Reference proteome</keyword>
<dbReference type="OrthoDB" id="7437848at2759"/>
<dbReference type="Proteomes" id="UP000299102">
    <property type="component" value="Unassembled WGS sequence"/>
</dbReference>
<feature type="region of interest" description="Disordered" evidence="1">
    <location>
        <begin position="96"/>
        <end position="121"/>
    </location>
</feature>
<reference evidence="2 3" key="1">
    <citation type="journal article" date="2019" name="Commun. Biol.">
        <title>The bagworm genome reveals a unique fibroin gene that provides high tensile strength.</title>
        <authorList>
            <person name="Kono N."/>
            <person name="Nakamura H."/>
            <person name="Ohtoshi R."/>
            <person name="Tomita M."/>
            <person name="Numata K."/>
            <person name="Arakawa K."/>
        </authorList>
    </citation>
    <scope>NUCLEOTIDE SEQUENCE [LARGE SCALE GENOMIC DNA]</scope>
</reference>